<sequence>MRINHNGAALAAYRSMSQHYALAQRSMLRLSTGKRINRAADDPAGLAISEKMRAQIRGLNMAVRNAQDGISLLQTAEGAINEGHAILQRMRELSVQAATGTYSDSERQDLQYELNQLREALTEIGLNTEFNKQPLLNGEFADKKIQVGANAGQHMSISIGNVTALGLGVNEIDISTQEGADAAIGILDEAINRASSERSRIGAQQNRLEHTINNLTTMAENLTAAESRIRDADMAKEMMMYTKHSMLAQVAQTMMAQAMQQQQSVLQLLQMTFNPKK</sequence>
<dbReference type="Pfam" id="PF00700">
    <property type="entry name" value="Flagellin_C"/>
    <property type="match status" value="1"/>
</dbReference>
<keyword evidence="8" id="KW-1185">Reference proteome</keyword>
<dbReference type="EMBL" id="FODJ01000009">
    <property type="protein sequence ID" value="SEO59619.1"/>
    <property type="molecule type" value="Genomic_DNA"/>
</dbReference>
<feature type="domain" description="Flagellin C-terminal" evidence="6">
    <location>
        <begin position="184"/>
        <end position="269"/>
    </location>
</feature>
<dbReference type="GO" id="GO:0009288">
    <property type="term" value="C:bacterial-type flagellum"/>
    <property type="evidence" value="ECO:0007669"/>
    <property type="project" value="UniProtKB-SubCell"/>
</dbReference>
<name>A0A1H8QZ80_9BACI</name>
<proteinExistence type="inferred from homology"/>
<dbReference type="InterPro" id="IPR001492">
    <property type="entry name" value="Flagellin"/>
</dbReference>
<comment type="function">
    <text evidence="4">Flagellin is the subunit protein which polymerizes to form the filaments of bacterial flagella.</text>
</comment>
<keyword evidence="7" id="KW-0966">Cell projection</keyword>
<dbReference type="InterPro" id="IPR046358">
    <property type="entry name" value="Flagellin_C"/>
</dbReference>
<evidence type="ECO:0000313" key="7">
    <source>
        <dbReference type="EMBL" id="SEO59619.1"/>
    </source>
</evidence>
<evidence type="ECO:0000259" key="5">
    <source>
        <dbReference type="Pfam" id="PF00669"/>
    </source>
</evidence>
<dbReference type="PANTHER" id="PTHR42792">
    <property type="entry name" value="FLAGELLIN"/>
    <property type="match status" value="1"/>
</dbReference>
<evidence type="ECO:0000259" key="6">
    <source>
        <dbReference type="Pfam" id="PF00700"/>
    </source>
</evidence>
<keyword evidence="7" id="KW-0282">Flagellum</keyword>
<protein>
    <recommendedName>
        <fullName evidence="2 4">Flagellin</fullName>
    </recommendedName>
</protein>
<dbReference type="Pfam" id="PF00669">
    <property type="entry name" value="Flagellin_N"/>
    <property type="match status" value="1"/>
</dbReference>
<organism evidence="7 8">
    <name type="scientific">Amphibacillus marinus</name>
    <dbReference type="NCBI Taxonomy" id="872970"/>
    <lineage>
        <taxon>Bacteria</taxon>
        <taxon>Bacillati</taxon>
        <taxon>Bacillota</taxon>
        <taxon>Bacilli</taxon>
        <taxon>Bacillales</taxon>
        <taxon>Bacillaceae</taxon>
        <taxon>Amphibacillus</taxon>
    </lineage>
</organism>
<accession>A0A1H8QZ80</accession>
<comment type="similarity">
    <text evidence="1 4">Belongs to the bacterial flagellin family.</text>
</comment>
<dbReference type="Gene3D" id="1.20.1330.10">
    <property type="entry name" value="f41 fragment of flagellin, N-terminal domain"/>
    <property type="match status" value="2"/>
</dbReference>
<dbReference type="PRINTS" id="PR00207">
    <property type="entry name" value="FLAGELLIN"/>
</dbReference>
<keyword evidence="7" id="KW-0969">Cilium</keyword>
<evidence type="ECO:0000313" key="8">
    <source>
        <dbReference type="Proteomes" id="UP000199300"/>
    </source>
</evidence>
<feature type="domain" description="Flagellin N-terminal" evidence="5">
    <location>
        <begin position="3"/>
        <end position="139"/>
    </location>
</feature>
<keyword evidence="4" id="KW-0964">Secreted</keyword>
<dbReference type="GO" id="GO:0005198">
    <property type="term" value="F:structural molecule activity"/>
    <property type="evidence" value="ECO:0007669"/>
    <property type="project" value="UniProtKB-UniRule"/>
</dbReference>
<evidence type="ECO:0000256" key="2">
    <source>
        <dbReference type="ARBA" id="ARBA00020110"/>
    </source>
</evidence>
<dbReference type="AlphaFoldDB" id="A0A1H8QZ80"/>
<reference evidence="7 8" key="1">
    <citation type="submission" date="2016-10" db="EMBL/GenBank/DDBJ databases">
        <authorList>
            <person name="de Groot N.N."/>
        </authorList>
    </citation>
    <scope>NUCLEOTIDE SEQUENCE [LARGE SCALE GENOMIC DNA]</scope>
    <source>
        <strain evidence="7 8">CGMCC 1.10434</strain>
    </source>
</reference>
<keyword evidence="3 4" id="KW-0975">Bacterial flagellum</keyword>
<dbReference type="STRING" id="872970.SAMN04488134_109101"/>
<dbReference type="RefSeq" id="WP_091498852.1">
    <property type="nucleotide sequence ID" value="NZ_FODJ01000009.1"/>
</dbReference>
<evidence type="ECO:0000256" key="3">
    <source>
        <dbReference type="ARBA" id="ARBA00023143"/>
    </source>
</evidence>
<dbReference type="SUPFAM" id="SSF64518">
    <property type="entry name" value="Phase 1 flagellin"/>
    <property type="match status" value="1"/>
</dbReference>
<dbReference type="Gene3D" id="6.10.10.10">
    <property type="entry name" value="Flagellar export chaperone, C-terminal domain"/>
    <property type="match status" value="1"/>
</dbReference>
<dbReference type="PANTHER" id="PTHR42792:SF2">
    <property type="entry name" value="FLAGELLIN"/>
    <property type="match status" value="1"/>
</dbReference>
<dbReference type="InterPro" id="IPR001029">
    <property type="entry name" value="Flagellin_N"/>
</dbReference>
<dbReference type="GO" id="GO:0005576">
    <property type="term" value="C:extracellular region"/>
    <property type="evidence" value="ECO:0007669"/>
    <property type="project" value="UniProtKB-SubCell"/>
</dbReference>
<dbReference type="InterPro" id="IPR042187">
    <property type="entry name" value="Flagellin_C_sub2"/>
</dbReference>
<gene>
    <name evidence="7" type="ORF">SAMN04488134_109101</name>
</gene>
<dbReference type="Proteomes" id="UP000199300">
    <property type="component" value="Unassembled WGS sequence"/>
</dbReference>
<evidence type="ECO:0000256" key="1">
    <source>
        <dbReference type="ARBA" id="ARBA00005709"/>
    </source>
</evidence>
<comment type="subcellular location">
    <subcellularLocation>
        <location evidence="4">Secreted</location>
    </subcellularLocation>
    <subcellularLocation>
        <location evidence="4">Bacterial flagellum</location>
    </subcellularLocation>
</comment>
<evidence type="ECO:0000256" key="4">
    <source>
        <dbReference type="RuleBase" id="RU362073"/>
    </source>
</evidence>
<dbReference type="OrthoDB" id="9796789at2"/>